<dbReference type="RefSeq" id="WP_101291204.1">
    <property type="nucleotide sequence ID" value="NZ_FOUQ01000010.1"/>
</dbReference>
<sequence>MALLLVAAAVLAGGISLAVSRIFATRRYVMPLFAGLWLALSVGLVGFYAEYLRTLKVAEFRPDVYVENSFFRSLHNAPAEFQFFAHAVAVRDCKLYAWSYREMAFYEVPETVTLDDPAYEWPEGCRSRTGFGRVAGSLTPSSASPTPPDGGREGGAD</sequence>
<keyword evidence="2" id="KW-0472">Membrane</keyword>
<gene>
    <name evidence="3" type="ORF">CXZ10_20315</name>
</gene>
<keyword evidence="2" id="KW-0812">Transmembrane</keyword>
<reference evidence="3 4" key="1">
    <citation type="submission" date="2017-12" db="EMBL/GenBank/DDBJ databases">
        <title>Anaerobic carbon monoxide metabolism by Pleomorphomonas carboxyditropha sp. nov., a new mesophilic hydrogenogenic carboxidotroph.</title>
        <authorList>
            <person name="Esquivel-Elizondo S."/>
            <person name="Krajmalnik-Brown R."/>
        </authorList>
    </citation>
    <scope>NUCLEOTIDE SEQUENCE [LARGE SCALE GENOMIC DNA]</scope>
    <source>
        <strain evidence="3 4">R5-392</strain>
    </source>
</reference>
<comment type="caution">
    <text evidence="3">The sequence shown here is derived from an EMBL/GenBank/DDBJ whole genome shotgun (WGS) entry which is preliminary data.</text>
</comment>
<dbReference type="AlphaFoldDB" id="A0A1I4V729"/>
<evidence type="ECO:0000256" key="1">
    <source>
        <dbReference type="SAM" id="MobiDB-lite"/>
    </source>
</evidence>
<dbReference type="OrthoDB" id="7433288at2"/>
<evidence type="ECO:0000313" key="4">
    <source>
        <dbReference type="Proteomes" id="UP000233491"/>
    </source>
</evidence>
<feature type="transmembrane region" description="Helical" evidence="2">
    <location>
        <begin position="28"/>
        <end position="49"/>
    </location>
</feature>
<name>A0A1I4V729_9HYPH</name>
<dbReference type="EMBL" id="PJNW01000019">
    <property type="protein sequence ID" value="PKR87393.1"/>
    <property type="molecule type" value="Genomic_DNA"/>
</dbReference>
<keyword evidence="2" id="KW-1133">Transmembrane helix</keyword>
<feature type="region of interest" description="Disordered" evidence="1">
    <location>
        <begin position="130"/>
        <end position="157"/>
    </location>
</feature>
<evidence type="ECO:0000256" key="2">
    <source>
        <dbReference type="SAM" id="Phobius"/>
    </source>
</evidence>
<organism evidence="3 4">
    <name type="scientific">Pleomorphomonas diazotrophica</name>
    <dbReference type="NCBI Taxonomy" id="1166257"/>
    <lineage>
        <taxon>Bacteria</taxon>
        <taxon>Pseudomonadati</taxon>
        <taxon>Pseudomonadota</taxon>
        <taxon>Alphaproteobacteria</taxon>
        <taxon>Hyphomicrobiales</taxon>
        <taxon>Pleomorphomonadaceae</taxon>
        <taxon>Pleomorphomonas</taxon>
    </lineage>
</organism>
<accession>A0A1I4V729</accession>
<protein>
    <submittedName>
        <fullName evidence="3">Uncharacterized protein</fullName>
    </submittedName>
</protein>
<dbReference type="Proteomes" id="UP000233491">
    <property type="component" value="Unassembled WGS sequence"/>
</dbReference>
<keyword evidence="4" id="KW-1185">Reference proteome</keyword>
<evidence type="ECO:0000313" key="3">
    <source>
        <dbReference type="EMBL" id="PKR87393.1"/>
    </source>
</evidence>
<proteinExistence type="predicted"/>